<sequence>MATIAIFANNIDIKKSMIYLFLVIIIDKTRADKIDKITIPNVTTNTDFNFSSLFNDDVIT</sequence>
<evidence type="ECO:0000313" key="1">
    <source>
        <dbReference type="EMBL" id="CDM91182.1"/>
    </source>
</evidence>
<gene>
    <name evidence="1" type="ORF">XBW1_3826</name>
</gene>
<dbReference type="RefSeq" id="WP_046337435.1">
    <property type="nucleotide sequence ID" value="NZ_CAWMEF010000001.1"/>
</dbReference>
<proteinExistence type="predicted"/>
<dbReference type="KEGG" id="xbv:XBW1_3826"/>
<evidence type="ECO:0000313" key="2">
    <source>
        <dbReference type="Proteomes" id="UP000032930"/>
    </source>
</evidence>
<dbReference type="Proteomes" id="UP000032930">
    <property type="component" value="Chromosome"/>
</dbReference>
<protein>
    <submittedName>
        <fullName evidence="1">Uncharacterized protein</fullName>
    </submittedName>
</protein>
<dbReference type="EMBL" id="FO818637">
    <property type="protein sequence ID" value="CDM91182.1"/>
    <property type="molecule type" value="Genomic_DNA"/>
</dbReference>
<dbReference type="AlphaFoldDB" id="A0A0B6XBE4"/>
<accession>A0A0B6XBE4</accession>
<organism evidence="1 2">
    <name type="scientific">Xenorhabdus bovienii</name>
    <name type="common">Xenorhabdus nematophila subsp. bovienii</name>
    <dbReference type="NCBI Taxonomy" id="40576"/>
    <lineage>
        <taxon>Bacteria</taxon>
        <taxon>Pseudomonadati</taxon>
        <taxon>Pseudomonadota</taxon>
        <taxon>Gammaproteobacteria</taxon>
        <taxon>Enterobacterales</taxon>
        <taxon>Morganellaceae</taxon>
        <taxon>Xenorhabdus</taxon>
    </lineage>
</organism>
<reference evidence="1 2" key="1">
    <citation type="submission" date="2014-02" db="EMBL/GenBank/DDBJ databases">
        <authorList>
            <person name="Genoscope - CEA"/>
        </authorList>
    </citation>
    <scope>NUCLEOTIDE SEQUENCE [LARGE SCALE GENOMIC DNA]</scope>
    <source>
        <strain evidence="1 2">CS03</strain>
    </source>
</reference>
<name>A0A0B6XBE4_XENBV</name>